<feature type="region of interest" description="Disordered" evidence="1">
    <location>
        <begin position="1"/>
        <end position="77"/>
    </location>
</feature>
<keyword evidence="3" id="KW-1185">Reference proteome</keyword>
<feature type="compositionally biased region" description="Low complexity" evidence="1">
    <location>
        <begin position="37"/>
        <end position="51"/>
    </location>
</feature>
<proteinExistence type="predicted"/>
<organism evidence="2 3">
    <name type="scientific">Podospora australis</name>
    <dbReference type="NCBI Taxonomy" id="1536484"/>
    <lineage>
        <taxon>Eukaryota</taxon>
        <taxon>Fungi</taxon>
        <taxon>Dikarya</taxon>
        <taxon>Ascomycota</taxon>
        <taxon>Pezizomycotina</taxon>
        <taxon>Sordariomycetes</taxon>
        <taxon>Sordariomycetidae</taxon>
        <taxon>Sordariales</taxon>
        <taxon>Podosporaceae</taxon>
        <taxon>Podospora</taxon>
    </lineage>
</organism>
<evidence type="ECO:0000313" key="2">
    <source>
        <dbReference type="EMBL" id="KAK4190977.1"/>
    </source>
</evidence>
<reference evidence="2" key="1">
    <citation type="journal article" date="2023" name="Mol. Phylogenet. Evol.">
        <title>Genome-scale phylogeny and comparative genomics of the fungal order Sordariales.</title>
        <authorList>
            <person name="Hensen N."/>
            <person name="Bonometti L."/>
            <person name="Westerberg I."/>
            <person name="Brannstrom I.O."/>
            <person name="Guillou S."/>
            <person name="Cros-Aarteil S."/>
            <person name="Calhoun S."/>
            <person name="Haridas S."/>
            <person name="Kuo A."/>
            <person name="Mondo S."/>
            <person name="Pangilinan J."/>
            <person name="Riley R."/>
            <person name="LaButti K."/>
            <person name="Andreopoulos B."/>
            <person name="Lipzen A."/>
            <person name="Chen C."/>
            <person name="Yan M."/>
            <person name="Daum C."/>
            <person name="Ng V."/>
            <person name="Clum A."/>
            <person name="Steindorff A."/>
            <person name="Ohm R.A."/>
            <person name="Martin F."/>
            <person name="Silar P."/>
            <person name="Natvig D.O."/>
            <person name="Lalanne C."/>
            <person name="Gautier V."/>
            <person name="Ament-Velasquez S.L."/>
            <person name="Kruys A."/>
            <person name="Hutchinson M.I."/>
            <person name="Powell A.J."/>
            <person name="Barry K."/>
            <person name="Miller A.N."/>
            <person name="Grigoriev I.V."/>
            <person name="Debuchy R."/>
            <person name="Gladieux P."/>
            <person name="Hiltunen Thoren M."/>
            <person name="Johannesson H."/>
        </authorList>
    </citation>
    <scope>NUCLEOTIDE SEQUENCE</scope>
    <source>
        <strain evidence="2">PSN309</strain>
    </source>
</reference>
<evidence type="ECO:0000256" key="1">
    <source>
        <dbReference type="SAM" id="MobiDB-lite"/>
    </source>
</evidence>
<comment type="caution">
    <text evidence="2">The sequence shown here is derived from an EMBL/GenBank/DDBJ whole genome shotgun (WGS) entry which is preliminary data.</text>
</comment>
<sequence length="209" mass="21664">MSADKSGPPGDDDSGATPRPPTSIFNPSGSPGGVGGDSTPRPSPSTSNSSGSPGGDDGDSTHGPTPSTFNSSGSPGNVGGVPIPFAFEYWGPSVQDENDLFTEYTGGSRFILINNVFRRARSIYAPGLSNAPGPSNPPGPNSVLGFSLLNTPLRPSYSPDVVNNLFDGCPPIVYSALGMGSYAKPRTTSSRRIVKAISELNFEDDNWDH</sequence>
<dbReference type="Proteomes" id="UP001302126">
    <property type="component" value="Unassembled WGS sequence"/>
</dbReference>
<evidence type="ECO:0000313" key="3">
    <source>
        <dbReference type="Proteomes" id="UP001302126"/>
    </source>
</evidence>
<name>A0AAN6X400_9PEZI</name>
<accession>A0AAN6X400</accession>
<reference evidence="2" key="2">
    <citation type="submission" date="2023-05" db="EMBL/GenBank/DDBJ databases">
        <authorList>
            <consortium name="Lawrence Berkeley National Laboratory"/>
            <person name="Steindorff A."/>
            <person name="Hensen N."/>
            <person name="Bonometti L."/>
            <person name="Westerberg I."/>
            <person name="Brannstrom I.O."/>
            <person name="Guillou S."/>
            <person name="Cros-Aarteil S."/>
            <person name="Calhoun S."/>
            <person name="Haridas S."/>
            <person name="Kuo A."/>
            <person name="Mondo S."/>
            <person name="Pangilinan J."/>
            <person name="Riley R."/>
            <person name="Labutti K."/>
            <person name="Andreopoulos B."/>
            <person name="Lipzen A."/>
            <person name="Chen C."/>
            <person name="Yanf M."/>
            <person name="Daum C."/>
            <person name="Ng V."/>
            <person name="Clum A."/>
            <person name="Ohm R."/>
            <person name="Martin F."/>
            <person name="Silar P."/>
            <person name="Natvig D."/>
            <person name="Lalanne C."/>
            <person name="Gautier V."/>
            <person name="Ament-Velasquez S.L."/>
            <person name="Kruys A."/>
            <person name="Hutchinson M.I."/>
            <person name="Powell A.J."/>
            <person name="Barry K."/>
            <person name="Miller A.N."/>
            <person name="Grigoriev I.V."/>
            <person name="Debuchy R."/>
            <person name="Gladieux P."/>
            <person name="Thoren M.H."/>
            <person name="Johannesson H."/>
        </authorList>
    </citation>
    <scope>NUCLEOTIDE SEQUENCE</scope>
    <source>
        <strain evidence="2">PSN309</strain>
    </source>
</reference>
<protein>
    <submittedName>
        <fullName evidence="2">Uncharacterized protein</fullName>
    </submittedName>
</protein>
<gene>
    <name evidence="2" type="ORF">QBC35DRAFT_45318</name>
</gene>
<dbReference type="AlphaFoldDB" id="A0AAN6X400"/>
<dbReference type="EMBL" id="MU864362">
    <property type="protein sequence ID" value="KAK4190977.1"/>
    <property type="molecule type" value="Genomic_DNA"/>
</dbReference>
<feature type="compositionally biased region" description="Low complexity" evidence="1">
    <location>
        <begin position="61"/>
        <end position="75"/>
    </location>
</feature>